<dbReference type="OrthoDB" id="7063246at2"/>
<keyword evidence="2" id="KW-1133">Transmembrane helix</keyword>
<dbReference type="InterPro" id="IPR007730">
    <property type="entry name" value="SPOR-like_dom"/>
</dbReference>
<sequence>MRRSKGESMDTGAVRNLEEIQEEDPGARPSRAGALVLASLGGACIVFAAVALLRAPAREKPVDADPLGDLVARAHPAGVKAAPRPATIGQDVTFPAMLSDAEHPTTALEAVRDPKAAKAAAGAQQAAGAEVGPPAAADRLPVVPLPAQHVLDPTGGEVAPNDTLTAMARHVAREEGPEIERGGPGGYQLQVSSFKEPADAEGFAAALRRRGHKAYVEPAYVKGRGLWHRVRIGPFKYKRSAVIYRQEFEAKERLVTFIVDPPKTTVKVADTTGDDA</sequence>
<feature type="transmembrane region" description="Helical" evidence="2">
    <location>
        <begin position="32"/>
        <end position="53"/>
    </location>
</feature>
<keyword evidence="2" id="KW-0472">Membrane</keyword>
<protein>
    <recommendedName>
        <fullName evidence="3">SPOR domain-containing protein</fullName>
    </recommendedName>
</protein>
<feature type="region of interest" description="Disordered" evidence="1">
    <location>
        <begin position="1"/>
        <end position="28"/>
    </location>
</feature>
<dbReference type="GO" id="GO:0042834">
    <property type="term" value="F:peptidoglycan binding"/>
    <property type="evidence" value="ECO:0007669"/>
    <property type="project" value="InterPro"/>
</dbReference>
<organism evidence="4 5">
    <name type="scientific">Sorangium cellulosum</name>
    <name type="common">Polyangium cellulosum</name>
    <dbReference type="NCBI Taxonomy" id="56"/>
    <lineage>
        <taxon>Bacteria</taxon>
        <taxon>Pseudomonadati</taxon>
        <taxon>Myxococcota</taxon>
        <taxon>Polyangia</taxon>
        <taxon>Polyangiales</taxon>
        <taxon>Polyangiaceae</taxon>
        <taxon>Sorangium</taxon>
    </lineage>
</organism>
<dbReference type="Gene3D" id="3.30.70.1070">
    <property type="entry name" value="Sporulation related repeat"/>
    <property type="match status" value="1"/>
</dbReference>
<name>A0A2L0EUL2_SORCE</name>
<dbReference type="Proteomes" id="UP000238348">
    <property type="component" value="Chromosome"/>
</dbReference>
<dbReference type="Pfam" id="PF05036">
    <property type="entry name" value="SPOR"/>
    <property type="match status" value="1"/>
</dbReference>
<dbReference type="AlphaFoldDB" id="A0A2L0EUL2"/>
<dbReference type="RefSeq" id="WP_104981727.1">
    <property type="nucleotide sequence ID" value="NZ_CP012673.1"/>
</dbReference>
<dbReference type="EMBL" id="CP012673">
    <property type="protein sequence ID" value="AUX42990.1"/>
    <property type="molecule type" value="Genomic_DNA"/>
</dbReference>
<feature type="domain" description="SPOR" evidence="3">
    <location>
        <begin position="181"/>
        <end position="261"/>
    </location>
</feature>
<reference evidence="4 5" key="1">
    <citation type="submission" date="2015-09" db="EMBL/GenBank/DDBJ databases">
        <title>Sorangium comparison.</title>
        <authorList>
            <person name="Zaburannyi N."/>
            <person name="Bunk B."/>
            <person name="Overmann J."/>
            <person name="Mueller R."/>
        </authorList>
    </citation>
    <scope>NUCLEOTIDE SEQUENCE [LARGE SCALE GENOMIC DNA]</scope>
    <source>
        <strain evidence="4 5">So ce26</strain>
    </source>
</reference>
<proteinExistence type="predicted"/>
<evidence type="ECO:0000313" key="4">
    <source>
        <dbReference type="EMBL" id="AUX42990.1"/>
    </source>
</evidence>
<evidence type="ECO:0000313" key="5">
    <source>
        <dbReference type="Proteomes" id="UP000238348"/>
    </source>
</evidence>
<keyword evidence="2" id="KW-0812">Transmembrane</keyword>
<evidence type="ECO:0000259" key="3">
    <source>
        <dbReference type="PROSITE" id="PS51724"/>
    </source>
</evidence>
<evidence type="ECO:0000256" key="1">
    <source>
        <dbReference type="SAM" id="MobiDB-lite"/>
    </source>
</evidence>
<dbReference type="PROSITE" id="PS51724">
    <property type="entry name" value="SPOR"/>
    <property type="match status" value="1"/>
</dbReference>
<dbReference type="InterPro" id="IPR036680">
    <property type="entry name" value="SPOR-like_sf"/>
</dbReference>
<accession>A0A2L0EUL2</accession>
<gene>
    <name evidence="4" type="ORF">SOCE26_044300</name>
</gene>
<evidence type="ECO:0000256" key="2">
    <source>
        <dbReference type="SAM" id="Phobius"/>
    </source>
</evidence>
<dbReference type="SUPFAM" id="SSF110997">
    <property type="entry name" value="Sporulation related repeat"/>
    <property type="match status" value="1"/>
</dbReference>